<dbReference type="EMBL" id="CACTIH010004931">
    <property type="protein sequence ID" value="CAA2991188.1"/>
    <property type="molecule type" value="Genomic_DNA"/>
</dbReference>
<organism evidence="17 18">
    <name type="scientific">Olea europaea subsp. europaea</name>
    <dbReference type="NCBI Taxonomy" id="158383"/>
    <lineage>
        <taxon>Eukaryota</taxon>
        <taxon>Viridiplantae</taxon>
        <taxon>Streptophyta</taxon>
        <taxon>Embryophyta</taxon>
        <taxon>Tracheophyta</taxon>
        <taxon>Spermatophyta</taxon>
        <taxon>Magnoliopsida</taxon>
        <taxon>eudicotyledons</taxon>
        <taxon>Gunneridae</taxon>
        <taxon>Pentapetalae</taxon>
        <taxon>asterids</taxon>
        <taxon>lamiids</taxon>
        <taxon>Lamiales</taxon>
        <taxon>Oleaceae</taxon>
        <taxon>Oleeae</taxon>
        <taxon>Olea</taxon>
    </lineage>
</organism>
<evidence type="ECO:0000256" key="13">
    <source>
        <dbReference type="ARBA" id="ARBA00023316"/>
    </source>
</evidence>
<feature type="domain" description="Thymidylate kinase-like" evidence="16">
    <location>
        <begin position="221"/>
        <end position="410"/>
    </location>
</feature>
<dbReference type="CDD" id="cd01672">
    <property type="entry name" value="TMPK"/>
    <property type="match status" value="1"/>
</dbReference>
<dbReference type="PANTHER" id="PTHR30518">
    <property type="entry name" value="ENDOLYTIC MUREIN TRANSGLYCOSYLASE"/>
    <property type="match status" value="1"/>
</dbReference>
<keyword evidence="5" id="KW-0812">Transmembrane</keyword>
<dbReference type="EC" id="2.7.4.9" evidence="2"/>
<protein>
    <recommendedName>
        <fullName evidence="2">dTMP kinase</fullName>
        <ecNumber evidence="2">2.7.4.9</ecNumber>
    </recommendedName>
</protein>
<sequence length="419" mass="45828">GKSDADVMMALGHVGELPEGRFFPDTYRFAAKTPDVEILGMAYSAMQRVLDEAWQQRSVDLPLQTPYEALILASIVEKETGLPAERPKIAGAFVTRLRKGMRLQTDPSVIYGLGASYDGDIRTKDLTTDTPYNTYTRAGLPPTPIALPGRESILAAVKPQETGEIYFVATGTGDVIWNICGPSNTAARLRAGRHRPAAGPRARRKRERMAQSPNRGRFITLEGIEGAGKSTVAQLVCEWLASRGITSRVTREPGGTPLAERVRKIVLDRGDEAVSPRAETLLMFAARSIHVENLIRPALARGEWVICDRFTDASRAYQGYGRGMDLAWIEQLAGAVHGDLQPDCTLLLDLPVAVGLERARGRSGVAADRFEAEAAEFFERVRQGYLQIARAEPKRVRIIDAAAVLPAVTQQVTRVLEGL</sequence>
<dbReference type="Proteomes" id="UP000594638">
    <property type="component" value="Unassembled WGS sequence"/>
</dbReference>
<keyword evidence="4" id="KW-0808">Transferase</keyword>
<dbReference type="SUPFAM" id="SSF52540">
    <property type="entry name" value="P-loop containing nucleoside triphosphate hydrolases"/>
    <property type="match status" value="1"/>
</dbReference>
<keyword evidence="13" id="KW-0961">Cell wall biogenesis/degradation</keyword>
<evidence type="ECO:0000256" key="1">
    <source>
        <dbReference type="ARBA" id="ARBA00009776"/>
    </source>
</evidence>
<keyword evidence="11" id="KW-0472">Membrane</keyword>
<evidence type="ECO:0000256" key="14">
    <source>
        <dbReference type="ARBA" id="ARBA00048743"/>
    </source>
</evidence>
<evidence type="ECO:0000256" key="3">
    <source>
        <dbReference type="ARBA" id="ARBA00022475"/>
    </source>
</evidence>
<dbReference type="Pfam" id="PF02223">
    <property type="entry name" value="Thymidylate_kin"/>
    <property type="match status" value="1"/>
</dbReference>
<keyword evidence="18" id="KW-1185">Reference proteome</keyword>
<dbReference type="OrthoDB" id="8300082at2759"/>
<dbReference type="InterPro" id="IPR018094">
    <property type="entry name" value="Thymidylate_kinase"/>
</dbReference>
<dbReference type="CDD" id="cd08010">
    <property type="entry name" value="MltG_like"/>
    <property type="match status" value="1"/>
</dbReference>
<dbReference type="InterPro" id="IPR039430">
    <property type="entry name" value="Thymidylate_kin-like_dom"/>
</dbReference>
<dbReference type="HAMAP" id="MF_00165">
    <property type="entry name" value="Thymidylate_kinase"/>
    <property type="match status" value="1"/>
</dbReference>
<keyword evidence="12" id="KW-0456">Lyase</keyword>
<dbReference type="GO" id="GO:0004798">
    <property type="term" value="F:dTMP kinase activity"/>
    <property type="evidence" value="ECO:0007669"/>
    <property type="project" value="UniProtKB-EC"/>
</dbReference>
<comment type="catalytic activity">
    <reaction evidence="14">
        <text>dTMP + ATP = dTDP + ADP</text>
        <dbReference type="Rhea" id="RHEA:13517"/>
        <dbReference type="ChEBI" id="CHEBI:30616"/>
        <dbReference type="ChEBI" id="CHEBI:58369"/>
        <dbReference type="ChEBI" id="CHEBI:63528"/>
        <dbReference type="ChEBI" id="CHEBI:456216"/>
        <dbReference type="EC" id="2.7.4.9"/>
    </reaction>
</comment>
<dbReference type="GO" id="GO:0005524">
    <property type="term" value="F:ATP binding"/>
    <property type="evidence" value="ECO:0007669"/>
    <property type="project" value="UniProtKB-KW"/>
</dbReference>
<evidence type="ECO:0000256" key="9">
    <source>
        <dbReference type="ARBA" id="ARBA00022840"/>
    </source>
</evidence>
<evidence type="ECO:0000256" key="4">
    <source>
        <dbReference type="ARBA" id="ARBA00022679"/>
    </source>
</evidence>
<feature type="non-terminal residue" evidence="17">
    <location>
        <position position="419"/>
    </location>
</feature>
<feature type="compositionally biased region" description="Basic residues" evidence="15">
    <location>
        <begin position="190"/>
        <end position="207"/>
    </location>
</feature>
<keyword evidence="10" id="KW-1133">Transmembrane helix</keyword>
<dbReference type="GO" id="GO:0006233">
    <property type="term" value="P:dTDP biosynthetic process"/>
    <property type="evidence" value="ECO:0007669"/>
    <property type="project" value="InterPro"/>
</dbReference>
<evidence type="ECO:0000256" key="2">
    <source>
        <dbReference type="ARBA" id="ARBA00012980"/>
    </source>
</evidence>
<evidence type="ECO:0000256" key="10">
    <source>
        <dbReference type="ARBA" id="ARBA00022989"/>
    </source>
</evidence>
<evidence type="ECO:0000313" key="18">
    <source>
        <dbReference type="Proteomes" id="UP000594638"/>
    </source>
</evidence>
<gene>
    <name evidence="17" type="ORF">OLEA9_A053597</name>
</gene>
<dbReference type="GO" id="GO:0016829">
    <property type="term" value="F:lyase activity"/>
    <property type="evidence" value="ECO:0007669"/>
    <property type="project" value="UniProtKB-KW"/>
</dbReference>
<dbReference type="Pfam" id="PF02618">
    <property type="entry name" value="YceG"/>
    <property type="match status" value="1"/>
</dbReference>
<evidence type="ECO:0000256" key="15">
    <source>
        <dbReference type="SAM" id="MobiDB-lite"/>
    </source>
</evidence>
<dbReference type="AlphaFoldDB" id="A0A8S0SGT1"/>
<comment type="caution">
    <text evidence="17">The sequence shown here is derived from an EMBL/GenBank/DDBJ whole genome shotgun (WGS) entry which is preliminary data.</text>
</comment>
<dbReference type="Gene3D" id="3.40.50.300">
    <property type="entry name" value="P-loop containing nucleotide triphosphate hydrolases"/>
    <property type="match status" value="1"/>
</dbReference>
<evidence type="ECO:0000256" key="5">
    <source>
        <dbReference type="ARBA" id="ARBA00022692"/>
    </source>
</evidence>
<dbReference type="InterPro" id="IPR003770">
    <property type="entry name" value="MLTG-like"/>
</dbReference>
<evidence type="ECO:0000256" key="11">
    <source>
        <dbReference type="ARBA" id="ARBA00023136"/>
    </source>
</evidence>
<keyword evidence="8 17" id="KW-0418">Kinase</keyword>
<proteinExistence type="inferred from homology"/>
<dbReference type="Gramene" id="OE9A053597T1">
    <property type="protein sequence ID" value="OE9A053597C1"/>
    <property type="gene ID" value="OE9A053597"/>
</dbReference>
<keyword evidence="6" id="KW-0545">Nucleotide biosynthesis</keyword>
<evidence type="ECO:0000256" key="12">
    <source>
        <dbReference type="ARBA" id="ARBA00023239"/>
    </source>
</evidence>
<name>A0A8S0SGT1_OLEEU</name>
<dbReference type="NCBIfam" id="TIGR00041">
    <property type="entry name" value="DTMP_kinase"/>
    <property type="match status" value="1"/>
</dbReference>
<dbReference type="NCBIfam" id="TIGR00247">
    <property type="entry name" value="endolytic transglycosylase MltG"/>
    <property type="match status" value="1"/>
</dbReference>
<dbReference type="FunFam" id="3.40.50.300:FF:000225">
    <property type="entry name" value="Thymidylate kinase"/>
    <property type="match status" value="1"/>
</dbReference>
<keyword evidence="3" id="KW-1003">Cell membrane</keyword>
<accession>A0A8S0SGT1</accession>
<evidence type="ECO:0000256" key="6">
    <source>
        <dbReference type="ARBA" id="ARBA00022727"/>
    </source>
</evidence>
<reference evidence="17 18" key="1">
    <citation type="submission" date="2019-12" db="EMBL/GenBank/DDBJ databases">
        <authorList>
            <person name="Alioto T."/>
            <person name="Alioto T."/>
            <person name="Gomez Garrido J."/>
        </authorList>
    </citation>
    <scope>NUCLEOTIDE SEQUENCE [LARGE SCALE GENOMIC DNA]</scope>
</reference>
<evidence type="ECO:0000313" key="17">
    <source>
        <dbReference type="EMBL" id="CAA2991188.1"/>
    </source>
</evidence>
<feature type="region of interest" description="Disordered" evidence="15">
    <location>
        <begin position="190"/>
        <end position="212"/>
    </location>
</feature>
<evidence type="ECO:0000256" key="8">
    <source>
        <dbReference type="ARBA" id="ARBA00022777"/>
    </source>
</evidence>
<evidence type="ECO:0000259" key="16">
    <source>
        <dbReference type="Pfam" id="PF02223"/>
    </source>
</evidence>
<keyword evidence="9" id="KW-0067">ATP-binding</keyword>
<dbReference type="GO" id="GO:0071555">
    <property type="term" value="P:cell wall organization"/>
    <property type="evidence" value="ECO:0007669"/>
    <property type="project" value="UniProtKB-KW"/>
</dbReference>
<dbReference type="InterPro" id="IPR027417">
    <property type="entry name" value="P-loop_NTPase"/>
</dbReference>
<evidence type="ECO:0000256" key="7">
    <source>
        <dbReference type="ARBA" id="ARBA00022741"/>
    </source>
</evidence>
<comment type="similarity">
    <text evidence="1">Belongs to the thymidylate kinase family.</text>
</comment>
<dbReference type="PANTHER" id="PTHR30518:SF2">
    <property type="entry name" value="ENDOLYTIC MUREIN TRANSGLYCOSYLASE"/>
    <property type="match status" value="1"/>
</dbReference>
<keyword evidence="7" id="KW-0547">Nucleotide-binding</keyword>